<feature type="compositionally biased region" description="Basic and acidic residues" evidence="1">
    <location>
        <begin position="1"/>
        <end position="23"/>
    </location>
</feature>
<dbReference type="EMBL" id="JABEQL010000005">
    <property type="protein sequence ID" value="MBB2178624.1"/>
    <property type="molecule type" value="Genomic_DNA"/>
</dbReference>
<evidence type="ECO:0000313" key="2">
    <source>
        <dbReference type="EMBL" id="MBB2178624.1"/>
    </source>
</evidence>
<dbReference type="RefSeq" id="WP_182964941.1">
    <property type="nucleotide sequence ID" value="NZ_BAABGC010000009.1"/>
</dbReference>
<name>A0A7W4JCJ2_9PROT</name>
<evidence type="ECO:0000256" key="1">
    <source>
        <dbReference type="SAM" id="MobiDB-lite"/>
    </source>
</evidence>
<sequence length="60" mass="6470">MNTHNDLRQIADLTSQDKTESENRQALNAMLAQGEQSGVSAWTVPEIFAAVKGAAGVQNR</sequence>
<comment type="caution">
    <text evidence="2">The sequence shown here is derived from an EMBL/GenBank/DDBJ whole genome shotgun (WGS) entry which is preliminary data.</text>
</comment>
<dbReference type="AlphaFoldDB" id="A0A7W4JCJ2"/>
<dbReference type="Proteomes" id="UP000525623">
    <property type="component" value="Unassembled WGS sequence"/>
</dbReference>
<evidence type="ECO:0000313" key="3">
    <source>
        <dbReference type="Proteomes" id="UP000525623"/>
    </source>
</evidence>
<protein>
    <submittedName>
        <fullName evidence="2">Uncharacterized protein</fullName>
    </submittedName>
</protein>
<accession>A0A7W4JCJ2</accession>
<organism evidence="2 3">
    <name type="scientific">Gluconacetobacter tumulicola</name>
    <dbReference type="NCBI Taxonomy" id="1017177"/>
    <lineage>
        <taxon>Bacteria</taxon>
        <taxon>Pseudomonadati</taxon>
        <taxon>Pseudomonadota</taxon>
        <taxon>Alphaproteobacteria</taxon>
        <taxon>Acetobacterales</taxon>
        <taxon>Acetobacteraceae</taxon>
        <taxon>Gluconacetobacter</taxon>
    </lineage>
</organism>
<proteinExistence type="predicted"/>
<feature type="region of interest" description="Disordered" evidence="1">
    <location>
        <begin position="1"/>
        <end position="24"/>
    </location>
</feature>
<reference evidence="2 3" key="1">
    <citation type="submission" date="2020-04" db="EMBL/GenBank/DDBJ databases">
        <title>Description of novel Gluconacetobacter.</title>
        <authorList>
            <person name="Sombolestani A."/>
        </authorList>
    </citation>
    <scope>NUCLEOTIDE SEQUENCE [LARGE SCALE GENOMIC DNA]</scope>
    <source>
        <strain evidence="2 3">LMG 27725</strain>
    </source>
</reference>
<gene>
    <name evidence="2" type="ORF">HLH29_05440</name>
</gene>
<keyword evidence="3" id="KW-1185">Reference proteome</keyword>